<evidence type="ECO:0000313" key="5">
    <source>
        <dbReference type="EMBL" id="MCW3798657.1"/>
    </source>
</evidence>
<comment type="similarity">
    <text evidence="1">Belongs to the leucine-binding protein family.</text>
</comment>
<keyword evidence="2" id="KW-0732">Signal</keyword>
<dbReference type="EMBL" id="JAPDOB010000002">
    <property type="protein sequence ID" value="MCW3798657.1"/>
    <property type="molecule type" value="Genomic_DNA"/>
</dbReference>
<protein>
    <submittedName>
        <fullName evidence="5">Penicillin-binding protein activator</fullName>
    </submittedName>
</protein>
<dbReference type="InterPro" id="IPR028082">
    <property type="entry name" value="Peripla_BP_I"/>
</dbReference>
<organism evidence="5 6">
    <name type="scientific">Sphingomonas arvum</name>
    <dbReference type="NCBI Taxonomy" id="2992113"/>
    <lineage>
        <taxon>Bacteria</taxon>
        <taxon>Pseudomonadati</taxon>
        <taxon>Pseudomonadota</taxon>
        <taxon>Alphaproteobacteria</taxon>
        <taxon>Sphingomonadales</taxon>
        <taxon>Sphingomonadaceae</taxon>
        <taxon>Sphingomonas</taxon>
    </lineage>
</organism>
<comment type="caution">
    <text evidence="5">The sequence shown here is derived from an EMBL/GenBank/DDBJ whole genome shotgun (WGS) entry which is preliminary data.</text>
</comment>
<evidence type="ECO:0000259" key="4">
    <source>
        <dbReference type="Pfam" id="PF13458"/>
    </source>
</evidence>
<keyword evidence="6" id="KW-1185">Reference proteome</keyword>
<sequence>MAFSPELRQGRRAFLLTLVSALAVVACSTGPHRGALPPVPQGPARNRVALLAPLTGQDAALGQALANAARLALADTGNQSIELKVYNTDAGGAAAAANRALGEGAQLILGPLLSDQVRAVAPITRQARVPVLAFSNDETAAGSGVYILGFVPSQAVSRAVRQARTSGAGRFAALAPATTYAQRATADLPRTVERAGGQLVGMQSYGSLAEARAGLRRLNAAGYDALLIADSARTAATIAPQVLAGARIVGPDLWAGERGLGRTPRLRRAVFAAPSDVRFNQLASRYRARYGANPPRLASLGYDAVLLGVRATKNWKPGRRFPVDALKENEGFVGVDGVFRFTAEGVAERGLEVRQVSASGTTVISPAPAHF</sequence>
<dbReference type="CDD" id="cd06339">
    <property type="entry name" value="PBP1_YraM_LppC_lipoprotein-like"/>
    <property type="match status" value="1"/>
</dbReference>
<feature type="domain" description="Leucine-binding protein" evidence="4">
    <location>
        <begin position="47"/>
        <end position="360"/>
    </location>
</feature>
<dbReference type="SUPFAM" id="SSF53822">
    <property type="entry name" value="Periplasmic binding protein-like I"/>
    <property type="match status" value="1"/>
</dbReference>
<dbReference type="RefSeq" id="WP_264884005.1">
    <property type="nucleotide sequence ID" value="NZ_JAPDOB010000002.1"/>
</dbReference>
<dbReference type="InterPro" id="IPR051010">
    <property type="entry name" value="BCAA_transport"/>
</dbReference>
<reference evidence="5 6" key="1">
    <citation type="submission" date="2022-10" db="EMBL/GenBank/DDBJ databases">
        <title>Sphingomonas sp.</title>
        <authorList>
            <person name="Jin C."/>
        </authorList>
    </citation>
    <scope>NUCLEOTIDE SEQUENCE [LARGE SCALE GENOMIC DNA]</scope>
    <source>
        <strain evidence="5 6">BN140010</strain>
    </source>
</reference>
<dbReference type="Pfam" id="PF13458">
    <property type="entry name" value="Peripla_BP_6"/>
    <property type="match status" value="1"/>
</dbReference>
<evidence type="ECO:0000256" key="2">
    <source>
        <dbReference type="ARBA" id="ARBA00022729"/>
    </source>
</evidence>
<accession>A0ABT3JHW9</accession>
<gene>
    <name evidence="5" type="ORF">OMW55_12650</name>
</gene>
<proteinExistence type="inferred from homology"/>
<evidence type="ECO:0000313" key="6">
    <source>
        <dbReference type="Proteomes" id="UP001526246"/>
    </source>
</evidence>
<dbReference type="InterPro" id="IPR028081">
    <property type="entry name" value="Leu-bd"/>
</dbReference>
<evidence type="ECO:0000256" key="1">
    <source>
        <dbReference type="ARBA" id="ARBA00010062"/>
    </source>
</evidence>
<dbReference type="Proteomes" id="UP001526246">
    <property type="component" value="Unassembled WGS sequence"/>
</dbReference>
<keyword evidence="3" id="KW-0813">Transport</keyword>
<dbReference type="Gene3D" id="3.40.50.2300">
    <property type="match status" value="2"/>
</dbReference>
<keyword evidence="3" id="KW-0029">Amino-acid transport</keyword>
<dbReference type="PANTHER" id="PTHR30483">
    <property type="entry name" value="LEUCINE-SPECIFIC-BINDING PROTEIN"/>
    <property type="match status" value="1"/>
</dbReference>
<dbReference type="PANTHER" id="PTHR30483:SF6">
    <property type="entry name" value="PERIPLASMIC BINDING PROTEIN OF ABC TRANSPORTER FOR NATURAL AMINO ACIDS"/>
    <property type="match status" value="1"/>
</dbReference>
<name>A0ABT3JHW9_9SPHN</name>
<evidence type="ECO:0000256" key="3">
    <source>
        <dbReference type="ARBA" id="ARBA00022970"/>
    </source>
</evidence>